<evidence type="ECO:0000313" key="2">
    <source>
        <dbReference type="EMBL" id="MEN1944993.1"/>
    </source>
</evidence>
<proteinExistence type="predicted"/>
<organism evidence="2 3">
    <name type="scientific">Leifsonia stereocauli</name>
    <dbReference type="NCBI Taxonomy" id="3134136"/>
    <lineage>
        <taxon>Bacteria</taxon>
        <taxon>Bacillati</taxon>
        <taxon>Actinomycetota</taxon>
        <taxon>Actinomycetes</taxon>
        <taxon>Micrococcales</taxon>
        <taxon>Microbacteriaceae</taxon>
        <taxon>Leifsonia</taxon>
    </lineage>
</organism>
<keyword evidence="3" id="KW-1185">Reference proteome</keyword>
<keyword evidence="1" id="KW-0812">Transmembrane</keyword>
<feature type="transmembrane region" description="Helical" evidence="1">
    <location>
        <begin position="37"/>
        <end position="57"/>
    </location>
</feature>
<dbReference type="EMBL" id="JBCLVG010000001">
    <property type="protein sequence ID" value="MEN1944993.1"/>
    <property type="molecule type" value="Genomic_DNA"/>
</dbReference>
<reference evidence="2 3" key="1">
    <citation type="submission" date="2024-03" db="EMBL/GenBank/DDBJ databases">
        <title>YIM 134122 draft genome.</title>
        <authorList>
            <person name="Zuo S."/>
            <person name="Xiong L."/>
        </authorList>
    </citation>
    <scope>NUCLEOTIDE SEQUENCE [LARGE SCALE GENOMIC DNA]</scope>
    <source>
        <strain evidence="2 3">YIM 134122</strain>
    </source>
</reference>
<protein>
    <submittedName>
        <fullName evidence="2">Uncharacterized protein</fullName>
    </submittedName>
</protein>
<comment type="caution">
    <text evidence="2">The sequence shown here is derived from an EMBL/GenBank/DDBJ whole genome shotgun (WGS) entry which is preliminary data.</text>
</comment>
<feature type="transmembrane region" description="Helical" evidence="1">
    <location>
        <begin position="64"/>
        <end position="83"/>
    </location>
</feature>
<accession>A0ABU9VZK0</accession>
<sequence length="87" mass="9984">MILPFVFQLWNELSVVSFFGEIPGPAEFEAQLWKLHVARALSVAGNLLILCTIVTLHRREVRRVNLYIALLVSIGFTVLWFWVNGGW</sequence>
<dbReference type="RefSeq" id="WP_342110694.1">
    <property type="nucleotide sequence ID" value="NZ_JBCAUN010000001.1"/>
</dbReference>
<evidence type="ECO:0000256" key="1">
    <source>
        <dbReference type="SAM" id="Phobius"/>
    </source>
</evidence>
<keyword evidence="1" id="KW-0472">Membrane</keyword>
<dbReference type="Proteomes" id="UP001425155">
    <property type="component" value="Unassembled WGS sequence"/>
</dbReference>
<gene>
    <name evidence="2" type="ORF">WJX64_00380</name>
</gene>
<evidence type="ECO:0000313" key="3">
    <source>
        <dbReference type="Proteomes" id="UP001425155"/>
    </source>
</evidence>
<keyword evidence="1" id="KW-1133">Transmembrane helix</keyword>
<name>A0ABU9VZK0_9MICO</name>